<feature type="non-terminal residue" evidence="1">
    <location>
        <position position="1"/>
    </location>
</feature>
<evidence type="ECO:0000313" key="1">
    <source>
        <dbReference type="EMBL" id="MBE9217782.1"/>
    </source>
</evidence>
<sequence>LGRKYLQVSRQRKDFAVKTALCVVRSNDLVAFEKLQVKNMVKNSKLAKSISDAGWSLFTQWLEYFGKVYGRVIVSVAPQYTSQNCSSCGEIVKKSLSFRTHVCQCGCILDRDHNAAINILTKALRQSGYDLSTLGRTGTSNACGEMTLCSDLVTRLGKVAH</sequence>
<reference evidence="1" key="1">
    <citation type="submission" date="2020-10" db="EMBL/GenBank/DDBJ databases">
        <authorList>
            <person name="Castelo-Branco R."/>
            <person name="Eusebio N."/>
            <person name="Adriana R."/>
            <person name="Vieira A."/>
            <person name="Brugerolle De Fraissinette N."/>
            <person name="Rezende De Castro R."/>
            <person name="Schneider M.P."/>
            <person name="Vasconcelos V."/>
            <person name="Leao P.N."/>
        </authorList>
    </citation>
    <scope>NUCLEOTIDE SEQUENCE</scope>
    <source>
        <strain evidence="1">LEGE 04289</strain>
    </source>
</reference>
<gene>
    <name evidence="1" type="ORF">IQ222_03000</name>
</gene>
<dbReference type="Proteomes" id="UP000597867">
    <property type="component" value="Unassembled WGS sequence"/>
</dbReference>
<organism evidence="1 2">
    <name type="scientific">Dolichospermum flos-aquae LEGE 04289</name>
    <dbReference type="NCBI Taxonomy" id="1828708"/>
    <lineage>
        <taxon>Bacteria</taxon>
        <taxon>Bacillati</taxon>
        <taxon>Cyanobacteriota</taxon>
        <taxon>Cyanophyceae</taxon>
        <taxon>Nostocales</taxon>
        <taxon>Aphanizomenonaceae</taxon>
        <taxon>Dolichospermum</taxon>
    </lineage>
</organism>
<keyword evidence="2" id="KW-1185">Reference proteome</keyword>
<accession>A0ACC5PWW3</accession>
<dbReference type="EMBL" id="JADEWF010000005">
    <property type="protein sequence ID" value="MBE9217782.1"/>
    <property type="molecule type" value="Genomic_DNA"/>
</dbReference>
<proteinExistence type="predicted"/>
<protein>
    <submittedName>
        <fullName evidence="1">Transposase</fullName>
    </submittedName>
</protein>
<comment type="caution">
    <text evidence="1">The sequence shown here is derived from an EMBL/GenBank/DDBJ whole genome shotgun (WGS) entry which is preliminary data.</text>
</comment>
<name>A0ACC5PWW3_DOLFA</name>
<evidence type="ECO:0000313" key="2">
    <source>
        <dbReference type="Proteomes" id="UP000597867"/>
    </source>
</evidence>